<reference evidence="1 2" key="1">
    <citation type="journal article" date="2017" name="Nature">
        <title>The Apostasia genome and the evolution of orchids.</title>
        <authorList>
            <person name="Zhang G.Q."/>
            <person name="Liu K.W."/>
            <person name="Li Z."/>
            <person name="Lohaus R."/>
            <person name="Hsiao Y.Y."/>
            <person name="Niu S.C."/>
            <person name="Wang J.Y."/>
            <person name="Lin Y.C."/>
            <person name="Xu Q."/>
            <person name="Chen L.J."/>
            <person name="Yoshida K."/>
            <person name="Fujiwara S."/>
            <person name="Wang Z.W."/>
            <person name="Zhang Y.Q."/>
            <person name="Mitsuda N."/>
            <person name="Wang M."/>
            <person name="Liu G.H."/>
            <person name="Pecoraro L."/>
            <person name="Huang H.X."/>
            <person name="Xiao X.J."/>
            <person name="Lin M."/>
            <person name="Wu X.Y."/>
            <person name="Wu W.L."/>
            <person name="Chen Y.Y."/>
            <person name="Chang S.B."/>
            <person name="Sakamoto S."/>
            <person name="Ohme-Takagi M."/>
            <person name="Yagi M."/>
            <person name="Zeng S.J."/>
            <person name="Shen C.Y."/>
            <person name="Yeh C.M."/>
            <person name="Luo Y.B."/>
            <person name="Tsai W.C."/>
            <person name="Van de Peer Y."/>
            <person name="Liu Z.J."/>
        </authorList>
    </citation>
    <scope>NUCLEOTIDE SEQUENCE [LARGE SCALE GENOMIC DNA]</scope>
    <source>
        <strain evidence="2">cv. Shenzhen</strain>
        <tissue evidence="1">Stem</tissue>
    </source>
</reference>
<sequence>MGEISRANALDILETVHSLVRFLLQSLPLHRRLPRLFLSFPEDLPLYLKDADTVSEAAAAEGCAMLTPLPPRCQMSHLQEIERTGGARLSSHLS</sequence>
<evidence type="ECO:0000313" key="2">
    <source>
        <dbReference type="Proteomes" id="UP000236161"/>
    </source>
</evidence>
<keyword evidence="2" id="KW-1185">Reference proteome</keyword>
<dbReference type="EMBL" id="KZ451921">
    <property type="protein sequence ID" value="PKA62058.1"/>
    <property type="molecule type" value="Genomic_DNA"/>
</dbReference>
<gene>
    <name evidence="1" type="ORF">AXF42_Ash018283</name>
</gene>
<protein>
    <submittedName>
        <fullName evidence="1">Uncharacterized protein</fullName>
    </submittedName>
</protein>
<dbReference type="AlphaFoldDB" id="A0A2I0B2P1"/>
<accession>A0A2I0B2P1</accession>
<organism evidence="1 2">
    <name type="scientific">Apostasia shenzhenica</name>
    <dbReference type="NCBI Taxonomy" id="1088818"/>
    <lineage>
        <taxon>Eukaryota</taxon>
        <taxon>Viridiplantae</taxon>
        <taxon>Streptophyta</taxon>
        <taxon>Embryophyta</taxon>
        <taxon>Tracheophyta</taxon>
        <taxon>Spermatophyta</taxon>
        <taxon>Magnoliopsida</taxon>
        <taxon>Liliopsida</taxon>
        <taxon>Asparagales</taxon>
        <taxon>Orchidaceae</taxon>
        <taxon>Apostasioideae</taxon>
        <taxon>Apostasia</taxon>
    </lineage>
</organism>
<dbReference type="Proteomes" id="UP000236161">
    <property type="component" value="Unassembled WGS sequence"/>
</dbReference>
<proteinExistence type="predicted"/>
<evidence type="ECO:0000313" key="1">
    <source>
        <dbReference type="EMBL" id="PKA62058.1"/>
    </source>
</evidence>
<name>A0A2I0B2P1_9ASPA</name>